<dbReference type="EMBL" id="UYRU01057786">
    <property type="protein sequence ID" value="VDN13933.1"/>
    <property type="molecule type" value="Genomic_DNA"/>
</dbReference>
<organism evidence="2 3">
    <name type="scientific">Dibothriocephalus latus</name>
    <name type="common">Fish tapeworm</name>
    <name type="synonym">Diphyllobothrium latum</name>
    <dbReference type="NCBI Taxonomy" id="60516"/>
    <lineage>
        <taxon>Eukaryota</taxon>
        <taxon>Metazoa</taxon>
        <taxon>Spiralia</taxon>
        <taxon>Lophotrochozoa</taxon>
        <taxon>Platyhelminthes</taxon>
        <taxon>Cestoda</taxon>
        <taxon>Eucestoda</taxon>
        <taxon>Diphyllobothriidea</taxon>
        <taxon>Diphyllobothriidae</taxon>
        <taxon>Dibothriocephalus</taxon>
    </lineage>
</organism>
<evidence type="ECO:0000313" key="2">
    <source>
        <dbReference type="EMBL" id="VDN13933.1"/>
    </source>
</evidence>
<keyword evidence="3" id="KW-1185">Reference proteome</keyword>
<dbReference type="Pfam" id="PF11977">
    <property type="entry name" value="RNase_Zc3h12a"/>
    <property type="match status" value="1"/>
</dbReference>
<protein>
    <recommendedName>
        <fullName evidence="1">RNase NYN domain-containing protein</fullName>
    </recommendedName>
</protein>
<dbReference type="Proteomes" id="UP000281553">
    <property type="component" value="Unassembled WGS sequence"/>
</dbReference>
<evidence type="ECO:0000259" key="1">
    <source>
        <dbReference type="Pfam" id="PF11977"/>
    </source>
</evidence>
<reference evidence="2 3" key="1">
    <citation type="submission" date="2018-11" db="EMBL/GenBank/DDBJ databases">
        <authorList>
            <consortium name="Pathogen Informatics"/>
        </authorList>
    </citation>
    <scope>NUCLEOTIDE SEQUENCE [LARGE SCALE GENOMIC DNA]</scope>
</reference>
<evidence type="ECO:0000313" key="3">
    <source>
        <dbReference type="Proteomes" id="UP000281553"/>
    </source>
</evidence>
<proteinExistence type="predicted"/>
<dbReference type="AlphaFoldDB" id="A0A3P7LSK0"/>
<dbReference type="OrthoDB" id="392925at2759"/>
<dbReference type="InterPro" id="IPR021869">
    <property type="entry name" value="RNase_Zc3h12_NYN"/>
</dbReference>
<name>A0A3P7LSK0_DIBLA</name>
<gene>
    <name evidence="2" type="ORF">DILT_LOCUS9764</name>
</gene>
<accession>A0A3P7LSK0</accession>
<feature type="domain" description="RNase NYN" evidence="1">
    <location>
        <begin position="25"/>
        <end position="95"/>
    </location>
</feature>
<sequence>MTETEQELFPYEQVYLRRHGVVPRPSFNAQNLRCALDYFLERGHEDILIVLHGIRQASCSMIFTEAELAKYFSFASCRRLCKETLIADDDRLAVSSFFITFWSAFILTADYSVIAAVPKFFASFKISIISFKLNCRSFLGSGLGYNSRRLFSYGNREKGFF</sequence>